<dbReference type="Gene3D" id="3.40.50.300">
    <property type="entry name" value="P-loop containing nucleotide triphosphate hydrolases"/>
    <property type="match status" value="2"/>
</dbReference>
<dbReference type="PANTHER" id="PTHR32114:SF2">
    <property type="entry name" value="ABC TRANSPORTER ABCH.3"/>
    <property type="match status" value="1"/>
</dbReference>
<keyword evidence="8" id="KW-1185">Reference proteome</keyword>
<feature type="compositionally biased region" description="Polar residues" evidence="4">
    <location>
        <begin position="256"/>
        <end position="272"/>
    </location>
</feature>
<dbReference type="HOGENOM" id="CLU_004981_0_0_1"/>
<feature type="region of interest" description="Disordered" evidence="4">
    <location>
        <begin position="256"/>
        <end position="281"/>
    </location>
</feature>
<dbReference type="STRING" id="515849.B2B3V6"/>
<dbReference type="PANTHER" id="PTHR32114">
    <property type="entry name" value="ABC TRANSPORTER ABCH.3"/>
    <property type="match status" value="1"/>
</dbReference>
<dbReference type="EMBL" id="CU638744">
    <property type="protein sequence ID" value="CAP71792.1"/>
    <property type="molecule type" value="Genomic_DNA"/>
</dbReference>
<evidence type="ECO:0000256" key="4">
    <source>
        <dbReference type="SAM" id="MobiDB-lite"/>
    </source>
</evidence>
<evidence type="ECO:0000313" key="7">
    <source>
        <dbReference type="EMBL" id="CDP31183.1"/>
    </source>
</evidence>
<dbReference type="EMBL" id="FO904941">
    <property type="protein sequence ID" value="CDP31183.1"/>
    <property type="molecule type" value="Genomic_DNA"/>
</dbReference>
<feature type="coiled-coil region" evidence="3">
    <location>
        <begin position="554"/>
        <end position="602"/>
    </location>
</feature>
<dbReference type="InterPro" id="IPR038729">
    <property type="entry name" value="Rad50/SbcC_AAA"/>
</dbReference>
<dbReference type="Proteomes" id="UP000001197">
    <property type="component" value="Chromosome 6"/>
</dbReference>
<dbReference type="KEGG" id="pan:PODANSg7695"/>
<feature type="domain" description="Rad50/SbcC-type AAA" evidence="5">
    <location>
        <begin position="368"/>
        <end position="552"/>
    </location>
</feature>
<keyword evidence="1" id="KW-0732">Signal</keyword>
<gene>
    <name evidence="6" type="ORF">PODANS_6_7410</name>
</gene>
<dbReference type="OrthoDB" id="18797at2759"/>
<reference evidence="6" key="2">
    <citation type="submission" date="2008-07" db="EMBL/GenBank/DDBJ databases">
        <authorList>
            <person name="Genoscope - CEA"/>
        </authorList>
    </citation>
    <scope>NUCLEOTIDE SEQUENCE</scope>
    <source>
        <strain evidence="6">S mat+</strain>
    </source>
</reference>
<sequence length="1421" mass="157124">MPSTSHAWRRTYRYIVPSPARWDGRHVLLLPFREEQSELTKAVAALSPKDAKETVAFAHLAVNKAITQRYVVNADQQDARATNSITYRGLTGHDQFASLARTFTGHFHSHQTITQQKSSSGDKTDLRGSITYLGSPLQLNWADLYDQERGVVLLDPETLEHKLLTNPHAVGYTAVALEEILNDQVDERSVKDRHVMILGKLTPFKYATARDKLLSLGVRGVRNWIPTHFSLHASGPASGGLGSSVPASDVTAQPLEQPTQDEAHEASTTGRVSESIPETEPESRKIALDLIAEVHEYVKSVDLGEPLLMRQDDLVQVGQQMIQTSYGMADQYGEAKLDYKEFLEKSCQAISSNITPPNPAVRSANVFDTIHIDFQQDLTPGLTFLIGDNGSGKSTIMEAMVWCQFGRCIRGGLGVNDVVNDNVGKDCCVKLEFNNGYAITRYRKHKVQGNRVVISSHGNPLPHFEHPDMRTTQSAINELLGTNYETYIRTVVLSEESAASFLSSTPTQRWNVIETALGLFTLDQCEEVLKLLLRDIGTDIKEAEKGLEGVTRTVEYTERRLQDLTRTHTRLEAEARKEASALERAVQDHAAKERLLKEHQTRFRYETSQSIADSSRQILGLEKKDLALELNVGFHAHMSGLQTQIRMEEEALQQLNESYARMKDEVQVQHERVLKYKQSQEAKDAQECVYSRRMEWLALWLEMLDEKLKALAAGQPSGLPNSFHGMRTSVVSWLSTAIVTVMSLLRRPTNHNIAPRGSLNQDAQSAPIHDAEKTTTQNHDQEAALKSLLQAINEKRLRLRSLKHEKNIAANHARNMGELLTGVVQAQEACDALRQQLTIHHRNASTYKRLAEAEASSLDSLRSEHEALTNKLQELATKRELFAFWSAALTKRTARLSSSPSSSKPTAKIRANFREHILIALLSELNTLLAQVLTVLYDDTRHAHLATGMLGSLFDSAESGDSASSPGSILDQKLALPSSLAYAKRSSGERKRVDLALFFALLQLTRARSAHRAHYLLVDEVFDNLDKAGQAAVVRWCGVMSQTRMVGWIIVITHSQFLIELDPGEDTAKVLVVTAKMGRGGGTELSINNGRSIGGGSSVTGTSRVFHNTSSVAFTALPTSNLTTHLPNPHPYPPKMRPPHVLLSLLPLSAAQLQPVPTFGPPIPSRAKMFVYAPPNLPPNPAILLGVHYCTGTAQGYYNGSPYKRLADEKKFVVVYPESPNEGGCWDVSSRATLKRDGGSDSHAIANMARWAVERYNGDKGRVFVIGESSGGMMASILAAAYPDLFSAVINYSGVAAGCFFTDSVAGWNGNCSGGRMNLTPEEWARWVLDAYPGYNGTRPRMQVYHGSADDVIAPANYNYSIAQWTTVFGYPGTPLEEKKDVPERRYTTQVFGEKLTGIWAEGVGHGVPVHGEEDMKFFGL</sequence>
<evidence type="ECO:0000259" key="5">
    <source>
        <dbReference type="Pfam" id="PF13476"/>
    </source>
</evidence>
<dbReference type="RefSeq" id="XP_001910656.1">
    <property type="nucleotide sequence ID" value="XM_001910621.1"/>
</dbReference>
<dbReference type="Gene3D" id="3.40.50.1820">
    <property type="entry name" value="alpha/beta hydrolase"/>
    <property type="match status" value="1"/>
</dbReference>
<dbReference type="InterPro" id="IPR010126">
    <property type="entry name" value="Esterase_phb"/>
</dbReference>
<dbReference type="GO" id="GO:0003677">
    <property type="term" value="F:DNA binding"/>
    <property type="evidence" value="ECO:0007669"/>
    <property type="project" value="UniProtKB-ARBA"/>
</dbReference>
<dbReference type="NCBIfam" id="TIGR01840">
    <property type="entry name" value="esterase_phb"/>
    <property type="match status" value="1"/>
</dbReference>
<dbReference type="GO" id="GO:0016887">
    <property type="term" value="F:ATP hydrolysis activity"/>
    <property type="evidence" value="ECO:0007669"/>
    <property type="project" value="InterPro"/>
</dbReference>
<dbReference type="GO" id="GO:0005576">
    <property type="term" value="C:extracellular region"/>
    <property type="evidence" value="ECO:0007669"/>
    <property type="project" value="InterPro"/>
</dbReference>
<feature type="coiled-coil region" evidence="3">
    <location>
        <begin position="851"/>
        <end position="878"/>
    </location>
</feature>
<keyword evidence="2" id="KW-0378">Hydrolase</keyword>
<evidence type="ECO:0000256" key="2">
    <source>
        <dbReference type="ARBA" id="ARBA00022801"/>
    </source>
</evidence>
<proteinExistence type="predicted"/>
<dbReference type="InterPro" id="IPR029052">
    <property type="entry name" value="Metallo-depent_PP-like"/>
</dbReference>
<dbReference type="Gene3D" id="3.60.21.10">
    <property type="match status" value="1"/>
</dbReference>
<protein>
    <submittedName>
        <fullName evidence="7">Carbohydrate Esterase Family 1</fullName>
    </submittedName>
    <submittedName>
        <fullName evidence="6">Podospora anserina S mat+ genomic DNA chromosome 6, supercontig 2</fullName>
    </submittedName>
</protein>
<dbReference type="GeneID" id="6194396"/>
<dbReference type="InterPro" id="IPR027417">
    <property type="entry name" value="P-loop_NTPase"/>
</dbReference>
<evidence type="ECO:0000256" key="1">
    <source>
        <dbReference type="ARBA" id="ARBA00022729"/>
    </source>
</evidence>
<keyword evidence="3" id="KW-0175">Coiled coil</keyword>
<organism evidence="6">
    <name type="scientific">Podospora anserina (strain S / ATCC MYA-4624 / DSM 980 / FGSC 10383)</name>
    <name type="common">Pleurage anserina</name>
    <dbReference type="NCBI Taxonomy" id="515849"/>
    <lineage>
        <taxon>Eukaryota</taxon>
        <taxon>Fungi</taxon>
        <taxon>Dikarya</taxon>
        <taxon>Ascomycota</taxon>
        <taxon>Pezizomycotina</taxon>
        <taxon>Sordariomycetes</taxon>
        <taxon>Sordariomycetidae</taxon>
        <taxon>Sordariales</taxon>
        <taxon>Podosporaceae</taxon>
        <taxon>Podospora</taxon>
        <taxon>Podospora anserina</taxon>
    </lineage>
</organism>
<dbReference type="VEuPathDB" id="FungiDB:PODANS_6_7410"/>
<feature type="coiled-coil region" evidence="3">
    <location>
        <begin position="638"/>
        <end position="672"/>
    </location>
</feature>
<name>B2B3V6_PODAN</name>
<accession>B2B3V6</accession>
<reference evidence="7" key="4">
    <citation type="submission" date="2015-04" db="EMBL/GenBank/DDBJ databases">
        <title>Maintaining two mating types: Structure of the mating type locus and its role in heterokaryosis in Podospora anserina.</title>
        <authorList>
            <person name="Grognet P."/>
            <person name="Bidard F."/>
            <person name="Kuchly C."/>
            <person name="Chan Ho Tong L."/>
            <person name="Coppin E."/>
            <person name="Ait Benkhali J."/>
            <person name="Couloux A."/>
            <person name="Wincker P."/>
            <person name="Debuchy R."/>
            <person name="Silar P."/>
        </authorList>
    </citation>
    <scope>NUCLEOTIDE SEQUENCE</scope>
</reference>
<reference evidence="6 8" key="1">
    <citation type="journal article" date="2008" name="Genome Biol.">
        <title>The genome sequence of the model ascomycete fungus Podospora anserina.</title>
        <authorList>
            <person name="Espagne E."/>
            <person name="Lespinet O."/>
            <person name="Malagnac F."/>
            <person name="Da Silva C."/>
            <person name="Jaillon O."/>
            <person name="Porcel B.M."/>
            <person name="Couloux A."/>
            <person name="Aury J.-M."/>
            <person name="Segurens B."/>
            <person name="Poulain J."/>
            <person name="Anthouard V."/>
            <person name="Grossetete S."/>
            <person name="Khalili H."/>
            <person name="Coppin E."/>
            <person name="Dequard-Chablat M."/>
            <person name="Picard M."/>
            <person name="Contamine V."/>
            <person name="Arnaise S."/>
            <person name="Bourdais A."/>
            <person name="Berteaux-Lecellier V."/>
            <person name="Gautheret D."/>
            <person name="de Vries R.P."/>
            <person name="Battaglia E."/>
            <person name="Coutinho P.M."/>
            <person name="Danchin E.G.J."/>
            <person name="Henrissat B."/>
            <person name="El Khoury R."/>
            <person name="Sainsard-Chanet A."/>
            <person name="Boivin A."/>
            <person name="Pinan-Lucarre B."/>
            <person name="Sellem C.H."/>
            <person name="Debuchy R."/>
            <person name="Wincker P."/>
            <person name="Weissenbach J."/>
            <person name="Silar P."/>
        </authorList>
    </citation>
    <scope>NUCLEOTIDE SEQUENCE [LARGE SCALE GENOMIC DNA]</scope>
    <source>
        <strain evidence="8">S / ATCC MYA-4624 / DSM 980 / FGSC 10383</strain>
        <strain evidence="6">S mat+</strain>
    </source>
</reference>
<dbReference type="GO" id="GO:0006302">
    <property type="term" value="P:double-strand break repair"/>
    <property type="evidence" value="ECO:0007669"/>
    <property type="project" value="InterPro"/>
</dbReference>
<dbReference type="Pfam" id="PF13476">
    <property type="entry name" value="AAA_23"/>
    <property type="match status" value="1"/>
</dbReference>
<evidence type="ECO:0000256" key="3">
    <source>
        <dbReference type="SAM" id="Coils"/>
    </source>
</evidence>
<dbReference type="InterPro" id="IPR029058">
    <property type="entry name" value="AB_hydrolase_fold"/>
</dbReference>
<evidence type="ECO:0000313" key="6">
    <source>
        <dbReference type="EMBL" id="CAP71792.1"/>
    </source>
</evidence>
<dbReference type="SUPFAM" id="SSF52540">
    <property type="entry name" value="P-loop containing nucleoside triphosphate hydrolases"/>
    <property type="match status" value="1"/>
</dbReference>
<dbReference type="eggNOG" id="ENOG502RBZ2">
    <property type="taxonomic scope" value="Eukaryota"/>
</dbReference>
<evidence type="ECO:0000313" key="8">
    <source>
        <dbReference type="Proteomes" id="UP000001197"/>
    </source>
</evidence>
<reference evidence="8" key="3">
    <citation type="journal article" date="2014" name="Genetics">
        <title>Maintaining two mating types: Structure of the mating type locus and its role in heterokaryosis in Podospora anserina.</title>
        <authorList>
            <person name="Grognet P."/>
            <person name="Bidard F."/>
            <person name="Kuchly C."/>
            <person name="Tong L.C.H."/>
            <person name="Coppin E."/>
            <person name="Benkhali J.A."/>
            <person name="Couloux A."/>
            <person name="Wincker P."/>
            <person name="Debuchy R."/>
            <person name="Silar P."/>
        </authorList>
    </citation>
    <scope>GENOME REANNOTATION</scope>
    <source>
        <strain evidence="8">S / ATCC MYA-4624 / DSM 980 / FGSC 10383</strain>
    </source>
</reference>
<dbReference type="Pfam" id="PF10503">
    <property type="entry name" value="Esterase_PHB"/>
    <property type="match status" value="1"/>
</dbReference>
<dbReference type="SUPFAM" id="SSF53474">
    <property type="entry name" value="alpha/beta-Hydrolases"/>
    <property type="match status" value="2"/>
</dbReference>